<reference evidence="1 2" key="1">
    <citation type="journal article" date="2024" name="G3 (Bethesda)">
        <title>Genome assembly of Hibiscus sabdariffa L. provides insights into metabolisms of medicinal natural products.</title>
        <authorList>
            <person name="Kim T."/>
        </authorList>
    </citation>
    <scope>NUCLEOTIDE SEQUENCE [LARGE SCALE GENOMIC DNA]</scope>
    <source>
        <strain evidence="1">TK-2024</strain>
        <tissue evidence="1">Old leaves</tissue>
    </source>
</reference>
<comment type="caution">
    <text evidence="1">The sequence shown here is derived from an EMBL/GenBank/DDBJ whole genome shotgun (WGS) entry which is preliminary data.</text>
</comment>
<dbReference type="Proteomes" id="UP001472677">
    <property type="component" value="Unassembled WGS sequence"/>
</dbReference>
<gene>
    <name evidence="1" type="ORF">V6N12_037589</name>
</gene>
<evidence type="ECO:0000313" key="2">
    <source>
        <dbReference type="Proteomes" id="UP001472677"/>
    </source>
</evidence>
<accession>A0ABR2C2X7</accession>
<name>A0ABR2C2X7_9ROSI</name>
<proteinExistence type="predicted"/>
<sequence>MELEWKCRLSGVVLVSFVNKLHALKVYLKVWNRETFGSVDLQIEVVSGLLNALDERGMAEGMQNSICGLHINGRWMTADIIEALDRLDMAGCIRMEEPFTQDEVWQAIRDGNGLKTLSLDGYNLEFYKWG</sequence>
<organism evidence="1 2">
    <name type="scientific">Hibiscus sabdariffa</name>
    <name type="common">roselle</name>
    <dbReference type="NCBI Taxonomy" id="183260"/>
    <lineage>
        <taxon>Eukaryota</taxon>
        <taxon>Viridiplantae</taxon>
        <taxon>Streptophyta</taxon>
        <taxon>Embryophyta</taxon>
        <taxon>Tracheophyta</taxon>
        <taxon>Spermatophyta</taxon>
        <taxon>Magnoliopsida</taxon>
        <taxon>eudicotyledons</taxon>
        <taxon>Gunneridae</taxon>
        <taxon>Pentapetalae</taxon>
        <taxon>rosids</taxon>
        <taxon>malvids</taxon>
        <taxon>Malvales</taxon>
        <taxon>Malvaceae</taxon>
        <taxon>Malvoideae</taxon>
        <taxon>Hibiscus</taxon>
    </lineage>
</organism>
<dbReference type="EMBL" id="JBBPBM010000070">
    <property type="protein sequence ID" value="KAK8513097.1"/>
    <property type="molecule type" value="Genomic_DNA"/>
</dbReference>
<protein>
    <submittedName>
        <fullName evidence="1">Uncharacterized protein</fullName>
    </submittedName>
</protein>
<evidence type="ECO:0000313" key="1">
    <source>
        <dbReference type="EMBL" id="KAK8513097.1"/>
    </source>
</evidence>
<keyword evidence="2" id="KW-1185">Reference proteome</keyword>